<evidence type="ECO:0000256" key="2">
    <source>
        <dbReference type="ARBA" id="ARBA00022448"/>
    </source>
</evidence>
<dbReference type="GO" id="GO:0009401">
    <property type="term" value="P:phosphoenolpyruvate-dependent sugar phosphotransferase system"/>
    <property type="evidence" value="ECO:0007669"/>
    <property type="project" value="UniProtKB-KW"/>
</dbReference>
<organism evidence="9 10">
    <name type="scientific">Ligilactobacillus apodemi DSM 16634 = JCM 16172</name>
    <dbReference type="NCBI Taxonomy" id="1423724"/>
    <lineage>
        <taxon>Bacteria</taxon>
        <taxon>Bacillati</taxon>
        <taxon>Bacillota</taxon>
        <taxon>Bacilli</taxon>
        <taxon>Lactobacillales</taxon>
        <taxon>Lactobacillaceae</taxon>
        <taxon>Ligilactobacillus</taxon>
    </lineage>
</organism>
<evidence type="ECO:0000256" key="5">
    <source>
        <dbReference type="ARBA" id="ARBA00022679"/>
    </source>
</evidence>
<name>A0A0R1U1M5_9LACO</name>
<evidence type="ECO:0000313" key="9">
    <source>
        <dbReference type="EMBL" id="KRL87245.1"/>
    </source>
</evidence>
<keyword evidence="6" id="KW-0598">Phosphotransferase system</keyword>
<evidence type="ECO:0000259" key="8">
    <source>
        <dbReference type="PROSITE" id="PS51096"/>
    </source>
</evidence>
<dbReference type="GO" id="GO:0005737">
    <property type="term" value="C:cytoplasm"/>
    <property type="evidence" value="ECO:0007669"/>
    <property type="project" value="UniProtKB-SubCell"/>
</dbReference>
<proteinExistence type="predicted"/>
<dbReference type="InterPro" id="IPR033887">
    <property type="entry name" value="PTS_IIA_man"/>
</dbReference>
<feature type="domain" description="PTS EIIA type-4" evidence="8">
    <location>
        <begin position="1"/>
        <end position="126"/>
    </location>
</feature>
<dbReference type="InterPro" id="IPR004701">
    <property type="entry name" value="PTS_EIIA_man-typ"/>
</dbReference>
<keyword evidence="5" id="KW-0808">Transferase</keyword>
<dbReference type="Gene3D" id="3.40.50.510">
    <property type="entry name" value="Phosphotransferase system, mannose-type IIA component"/>
    <property type="match status" value="1"/>
</dbReference>
<evidence type="ECO:0000256" key="7">
    <source>
        <dbReference type="ARBA" id="ARBA00022777"/>
    </source>
</evidence>
<comment type="caution">
    <text evidence="9">The sequence shown here is derived from an EMBL/GenBank/DDBJ whole genome shotgun (WGS) entry which is preliminary data.</text>
</comment>
<keyword evidence="3" id="KW-0963">Cytoplasm</keyword>
<accession>A0A0R1U1M5</accession>
<dbReference type="InterPro" id="IPR051471">
    <property type="entry name" value="Bacterial_PTS_sugar_comp"/>
</dbReference>
<dbReference type="Pfam" id="PF03610">
    <property type="entry name" value="EIIA-man"/>
    <property type="match status" value="1"/>
</dbReference>
<dbReference type="SUPFAM" id="SSF53062">
    <property type="entry name" value="PTS system fructose IIA component-like"/>
    <property type="match status" value="1"/>
</dbReference>
<evidence type="ECO:0000256" key="1">
    <source>
        <dbReference type="ARBA" id="ARBA00004496"/>
    </source>
</evidence>
<keyword evidence="10" id="KW-1185">Reference proteome</keyword>
<dbReference type="InterPro" id="IPR036662">
    <property type="entry name" value="PTS_EIIA_man-typ_sf"/>
</dbReference>
<dbReference type="PANTHER" id="PTHR33799:SF1">
    <property type="entry name" value="PTS SYSTEM MANNOSE-SPECIFIC EIIAB COMPONENT-RELATED"/>
    <property type="match status" value="1"/>
</dbReference>
<dbReference type="GO" id="GO:0016301">
    <property type="term" value="F:kinase activity"/>
    <property type="evidence" value="ECO:0007669"/>
    <property type="project" value="UniProtKB-KW"/>
</dbReference>
<evidence type="ECO:0000313" key="10">
    <source>
        <dbReference type="Proteomes" id="UP000051324"/>
    </source>
</evidence>
<dbReference type="eggNOG" id="COG2893">
    <property type="taxonomic scope" value="Bacteria"/>
</dbReference>
<sequence>MLGLIVASHGNLSKELIKSSYLIFGQQEKVVAVTFEPAEDINSLKDKYKTNLKKFAADDRIIFLCDLYGGNPLLATKDFVTKDEKRFAAIGGVNLAMLIEAYTLRESKAPLTEIVDHLIAVGKSGINSVRNLEPLEWM</sequence>
<dbReference type="AlphaFoldDB" id="A0A0R1U1M5"/>
<keyword evidence="7" id="KW-0418">Kinase</keyword>
<keyword evidence="4" id="KW-0762">Sugar transport</keyword>
<dbReference type="RefSeq" id="WP_025087054.1">
    <property type="nucleotide sequence ID" value="NZ_AZFT01000004.1"/>
</dbReference>
<comment type="subcellular location">
    <subcellularLocation>
        <location evidence="1">Cytoplasm</location>
    </subcellularLocation>
</comment>
<dbReference type="PANTHER" id="PTHR33799">
    <property type="entry name" value="PTS PERMEASE-RELATED-RELATED"/>
    <property type="match status" value="1"/>
</dbReference>
<dbReference type="CDD" id="cd00006">
    <property type="entry name" value="PTS_IIA_man"/>
    <property type="match status" value="1"/>
</dbReference>
<protein>
    <submittedName>
        <fullName evidence="9">Mannose PTS, EIIA</fullName>
    </submittedName>
</protein>
<dbReference type="STRING" id="1423724.FC32_GL001667"/>
<dbReference type="Proteomes" id="UP000051324">
    <property type="component" value="Unassembled WGS sequence"/>
</dbReference>
<evidence type="ECO:0000256" key="3">
    <source>
        <dbReference type="ARBA" id="ARBA00022490"/>
    </source>
</evidence>
<evidence type="ECO:0000256" key="6">
    <source>
        <dbReference type="ARBA" id="ARBA00022683"/>
    </source>
</evidence>
<dbReference type="OrthoDB" id="9799827at2"/>
<dbReference type="EMBL" id="AZFT01000004">
    <property type="protein sequence ID" value="KRL87245.1"/>
    <property type="molecule type" value="Genomic_DNA"/>
</dbReference>
<dbReference type="PROSITE" id="PS51096">
    <property type="entry name" value="PTS_EIIA_TYPE_4"/>
    <property type="match status" value="1"/>
</dbReference>
<evidence type="ECO:0000256" key="4">
    <source>
        <dbReference type="ARBA" id="ARBA00022597"/>
    </source>
</evidence>
<keyword evidence="2" id="KW-0813">Transport</keyword>
<gene>
    <name evidence="9" type="ORF">FC32_GL001667</name>
</gene>
<dbReference type="GO" id="GO:0016020">
    <property type="term" value="C:membrane"/>
    <property type="evidence" value="ECO:0007669"/>
    <property type="project" value="InterPro"/>
</dbReference>
<reference evidence="9 10" key="1">
    <citation type="journal article" date="2015" name="Genome Announc.">
        <title>Expanding the biotechnology potential of lactobacilli through comparative genomics of 213 strains and associated genera.</title>
        <authorList>
            <person name="Sun Z."/>
            <person name="Harris H.M."/>
            <person name="McCann A."/>
            <person name="Guo C."/>
            <person name="Argimon S."/>
            <person name="Zhang W."/>
            <person name="Yang X."/>
            <person name="Jeffery I.B."/>
            <person name="Cooney J.C."/>
            <person name="Kagawa T.F."/>
            <person name="Liu W."/>
            <person name="Song Y."/>
            <person name="Salvetti E."/>
            <person name="Wrobel A."/>
            <person name="Rasinkangas P."/>
            <person name="Parkhill J."/>
            <person name="Rea M.C."/>
            <person name="O'Sullivan O."/>
            <person name="Ritari J."/>
            <person name="Douillard F.P."/>
            <person name="Paul Ross R."/>
            <person name="Yang R."/>
            <person name="Briner A.E."/>
            <person name="Felis G.E."/>
            <person name="de Vos W.M."/>
            <person name="Barrangou R."/>
            <person name="Klaenhammer T.R."/>
            <person name="Caufield P.W."/>
            <person name="Cui Y."/>
            <person name="Zhang H."/>
            <person name="O'Toole P.W."/>
        </authorList>
    </citation>
    <scope>NUCLEOTIDE SEQUENCE [LARGE SCALE GENOMIC DNA]</scope>
    <source>
        <strain evidence="9 10">DSM 16634</strain>
    </source>
</reference>
<dbReference type="PATRIC" id="fig|1423724.4.peg.1740"/>